<evidence type="ECO:0000313" key="3">
    <source>
        <dbReference type="Proteomes" id="UP001066276"/>
    </source>
</evidence>
<dbReference type="AlphaFoldDB" id="A0AAV7RV41"/>
<protein>
    <submittedName>
        <fullName evidence="2">Uncharacterized protein</fullName>
    </submittedName>
</protein>
<keyword evidence="3" id="KW-1185">Reference proteome</keyword>
<evidence type="ECO:0000313" key="2">
    <source>
        <dbReference type="EMBL" id="KAJ1155880.1"/>
    </source>
</evidence>
<dbReference type="Proteomes" id="UP001066276">
    <property type="component" value="Chromosome 5"/>
</dbReference>
<sequence>MQVPVGQQMMDERREMGQAPGWTTVADAPKSQTLTHSELEPTAVTREPSKDLVKLHSEKKAEKPLLHQRIVLQEMQLPNWGPNMQVSVRKATGEAEQMIPPLQKEA</sequence>
<comment type="caution">
    <text evidence="2">The sequence shown here is derived from an EMBL/GenBank/DDBJ whole genome shotgun (WGS) entry which is preliminary data.</text>
</comment>
<name>A0AAV7RV41_PLEWA</name>
<reference evidence="2" key="1">
    <citation type="journal article" date="2022" name="bioRxiv">
        <title>Sequencing and chromosome-scale assembly of the giantPleurodeles waltlgenome.</title>
        <authorList>
            <person name="Brown T."/>
            <person name="Elewa A."/>
            <person name="Iarovenko S."/>
            <person name="Subramanian E."/>
            <person name="Araus A.J."/>
            <person name="Petzold A."/>
            <person name="Susuki M."/>
            <person name="Suzuki K.-i.T."/>
            <person name="Hayashi T."/>
            <person name="Toyoda A."/>
            <person name="Oliveira C."/>
            <person name="Osipova E."/>
            <person name="Leigh N.D."/>
            <person name="Simon A."/>
            <person name="Yun M.H."/>
        </authorList>
    </citation>
    <scope>NUCLEOTIDE SEQUENCE</scope>
    <source>
        <strain evidence="2">20211129_DDA</strain>
        <tissue evidence="2">Liver</tissue>
    </source>
</reference>
<feature type="region of interest" description="Disordered" evidence="1">
    <location>
        <begin position="1"/>
        <end position="50"/>
    </location>
</feature>
<organism evidence="2 3">
    <name type="scientific">Pleurodeles waltl</name>
    <name type="common">Iberian ribbed newt</name>
    <dbReference type="NCBI Taxonomy" id="8319"/>
    <lineage>
        <taxon>Eukaryota</taxon>
        <taxon>Metazoa</taxon>
        <taxon>Chordata</taxon>
        <taxon>Craniata</taxon>
        <taxon>Vertebrata</taxon>
        <taxon>Euteleostomi</taxon>
        <taxon>Amphibia</taxon>
        <taxon>Batrachia</taxon>
        <taxon>Caudata</taxon>
        <taxon>Salamandroidea</taxon>
        <taxon>Salamandridae</taxon>
        <taxon>Pleurodelinae</taxon>
        <taxon>Pleurodeles</taxon>
    </lineage>
</organism>
<dbReference type="EMBL" id="JANPWB010000009">
    <property type="protein sequence ID" value="KAJ1155880.1"/>
    <property type="molecule type" value="Genomic_DNA"/>
</dbReference>
<gene>
    <name evidence="2" type="ORF">NDU88_008605</name>
</gene>
<accession>A0AAV7RV41</accession>
<proteinExistence type="predicted"/>
<evidence type="ECO:0000256" key="1">
    <source>
        <dbReference type="SAM" id="MobiDB-lite"/>
    </source>
</evidence>